<evidence type="ECO:0000313" key="1">
    <source>
        <dbReference type="EMBL" id="RIW13705.1"/>
    </source>
</evidence>
<name>A0A418PP52_9BACT</name>
<keyword evidence="2" id="KW-1185">Reference proteome</keyword>
<gene>
    <name evidence="1" type="ORF">D0X99_15810</name>
</gene>
<proteinExistence type="predicted"/>
<accession>A0A418PP52</accession>
<organism evidence="1 2">
    <name type="scientific">Algoriphagus lacus</name>
    <dbReference type="NCBI Taxonomy" id="2056311"/>
    <lineage>
        <taxon>Bacteria</taxon>
        <taxon>Pseudomonadati</taxon>
        <taxon>Bacteroidota</taxon>
        <taxon>Cytophagia</taxon>
        <taxon>Cytophagales</taxon>
        <taxon>Cyclobacteriaceae</taxon>
        <taxon>Algoriphagus</taxon>
    </lineage>
</organism>
<evidence type="ECO:0000313" key="2">
    <source>
        <dbReference type="Proteomes" id="UP000283522"/>
    </source>
</evidence>
<dbReference type="EMBL" id="QXML01000008">
    <property type="protein sequence ID" value="RIW13705.1"/>
    <property type="molecule type" value="Genomic_DNA"/>
</dbReference>
<sequence>MRIRFLFFSIQFKNQVVQKSISFSFSIEGSGYDIEFKPRLVMKENFPEMEKHLILLVLPRKKYSWLQFLISCKSEESTWWF</sequence>
<protein>
    <submittedName>
        <fullName evidence="1">Uncharacterized protein</fullName>
    </submittedName>
</protein>
<comment type="caution">
    <text evidence="1">The sequence shown here is derived from an EMBL/GenBank/DDBJ whole genome shotgun (WGS) entry which is preliminary data.</text>
</comment>
<reference evidence="1 2" key="1">
    <citation type="submission" date="2018-09" db="EMBL/GenBank/DDBJ databases">
        <authorList>
            <person name="Wang X."/>
            <person name="Du Z."/>
        </authorList>
    </citation>
    <scope>NUCLEOTIDE SEQUENCE [LARGE SCALE GENOMIC DNA]</scope>
    <source>
        <strain evidence="1 2">N3</strain>
    </source>
</reference>
<dbReference type="AlphaFoldDB" id="A0A418PP52"/>
<dbReference type="Proteomes" id="UP000283522">
    <property type="component" value="Unassembled WGS sequence"/>
</dbReference>